<organism evidence="8 9">
    <name type="scientific">Lophium mytilinum</name>
    <dbReference type="NCBI Taxonomy" id="390894"/>
    <lineage>
        <taxon>Eukaryota</taxon>
        <taxon>Fungi</taxon>
        <taxon>Dikarya</taxon>
        <taxon>Ascomycota</taxon>
        <taxon>Pezizomycotina</taxon>
        <taxon>Dothideomycetes</taxon>
        <taxon>Pleosporomycetidae</taxon>
        <taxon>Mytilinidiales</taxon>
        <taxon>Mytilinidiaceae</taxon>
        <taxon>Lophium</taxon>
    </lineage>
</organism>
<dbReference type="PANTHER" id="PTHR15407:SF32">
    <property type="entry name" value="PROTEIN (MNN4), PUTATIVE (AFU_ORTHOLOGUE AFUA_1G03790)-RELATED"/>
    <property type="match status" value="1"/>
</dbReference>
<feature type="region of interest" description="Disordered" evidence="5">
    <location>
        <begin position="282"/>
        <end position="315"/>
    </location>
</feature>
<accession>A0A6A6QJN8</accession>
<name>A0A6A6QJN8_9PEZI</name>
<gene>
    <name evidence="8" type="ORF">BU16DRAFT_109930</name>
</gene>
<feature type="compositionally biased region" description="Gly residues" evidence="5">
    <location>
        <begin position="303"/>
        <end position="315"/>
    </location>
</feature>
<feature type="chain" id="PRO_5025574497" description="LicD/FKTN/FKRP nucleotidyltransferase domain-containing protein" evidence="6">
    <location>
        <begin position="26"/>
        <end position="315"/>
    </location>
</feature>
<dbReference type="AlphaFoldDB" id="A0A6A6QJN8"/>
<evidence type="ECO:0000256" key="2">
    <source>
        <dbReference type="ARBA" id="ARBA00022692"/>
    </source>
</evidence>
<evidence type="ECO:0000259" key="7">
    <source>
        <dbReference type="Pfam" id="PF04991"/>
    </source>
</evidence>
<dbReference type="Proteomes" id="UP000799750">
    <property type="component" value="Unassembled WGS sequence"/>
</dbReference>
<evidence type="ECO:0000256" key="1">
    <source>
        <dbReference type="ARBA" id="ARBA00004167"/>
    </source>
</evidence>
<evidence type="ECO:0000256" key="6">
    <source>
        <dbReference type="SAM" id="SignalP"/>
    </source>
</evidence>
<evidence type="ECO:0000256" key="4">
    <source>
        <dbReference type="ARBA" id="ARBA00023136"/>
    </source>
</evidence>
<evidence type="ECO:0000313" key="8">
    <source>
        <dbReference type="EMBL" id="KAF2492319.1"/>
    </source>
</evidence>
<dbReference type="GO" id="GO:0009100">
    <property type="term" value="P:glycoprotein metabolic process"/>
    <property type="evidence" value="ECO:0007669"/>
    <property type="project" value="UniProtKB-ARBA"/>
</dbReference>
<proteinExistence type="predicted"/>
<evidence type="ECO:0000256" key="3">
    <source>
        <dbReference type="ARBA" id="ARBA00022989"/>
    </source>
</evidence>
<dbReference type="InterPro" id="IPR009644">
    <property type="entry name" value="FKTN/MNN4/W02B3.4-1"/>
</dbReference>
<dbReference type="EMBL" id="MU004194">
    <property type="protein sequence ID" value="KAF2492319.1"/>
    <property type="molecule type" value="Genomic_DNA"/>
</dbReference>
<comment type="subcellular location">
    <subcellularLocation>
        <location evidence="1">Membrane</location>
        <topology evidence="1">Single-pass membrane protein</topology>
    </subcellularLocation>
</comment>
<protein>
    <recommendedName>
        <fullName evidence="7">LicD/FKTN/FKRP nucleotidyltransferase domain-containing protein</fullName>
    </recommendedName>
</protein>
<dbReference type="PANTHER" id="PTHR15407">
    <property type="entry name" value="FUKUTIN-RELATED"/>
    <property type="match status" value="1"/>
</dbReference>
<feature type="domain" description="LicD/FKTN/FKRP nucleotidyltransferase" evidence="7">
    <location>
        <begin position="103"/>
        <end position="206"/>
    </location>
</feature>
<sequence>MLITMIIRTSLLLSLLVALAALVHAVPTLRRRDADIESLYGITALRQDHSGKRGDNKQKYFHESTFHPHYDGRFAEKVLSYDDRRANLVVLMKTYLSAMHEIGTETWIMHGSLLGWWWNRKIMPWDSDVDVQVSEAGMDFLAAYHNMTIHHYQLPGEAKGRDYMLEINPHYVNGSTADRLNVIDARWIDTHTGLFIDITALRRDKEAEAEGKMGVMMCKDRHRYEEAQIFPLRDSFFEGIPVKIPYAYAELLEEEYGKKALTRINYQKHHFDEEKMEWIPLKGAKDESKKKPRPLNPKLRIRPGGGGSGSSVGTL</sequence>
<evidence type="ECO:0000256" key="5">
    <source>
        <dbReference type="SAM" id="MobiDB-lite"/>
    </source>
</evidence>
<keyword evidence="4" id="KW-0472">Membrane</keyword>
<dbReference type="InterPro" id="IPR007074">
    <property type="entry name" value="LicD/FKTN/FKRP_NTP_transf"/>
</dbReference>
<dbReference type="GO" id="GO:0016020">
    <property type="term" value="C:membrane"/>
    <property type="evidence" value="ECO:0007669"/>
    <property type="project" value="UniProtKB-SubCell"/>
</dbReference>
<feature type="domain" description="LicD/FKTN/FKRP nucleotidyltransferase" evidence="7">
    <location>
        <begin position="218"/>
        <end position="257"/>
    </location>
</feature>
<keyword evidence="2" id="KW-0812">Transmembrane</keyword>
<keyword evidence="9" id="KW-1185">Reference proteome</keyword>
<dbReference type="OrthoDB" id="444255at2759"/>
<evidence type="ECO:0000313" key="9">
    <source>
        <dbReference type="Proteomes" id="UP000799750"/>
    </source>
</evidence>
<dbReference type="Pfam" id="PF04991">
    <property type="entry name" value="LicD"/>
    <property type="match status" value="2"/>
</dbReference>
<feature type="signal peptide" evidence="6">
    <location>
        <begin position="1"/>
        <end position="25"/>
    </location>
</feature>
<keyword evidence="3" id="KW-1133">Transmembrane helix</keyword>
<reference evidence="8" key="1">
    <citation type="journal article" date="2020" name="Stud. Mycol.">
        <title>101 Dothideomycetes genomes: a test case for predicting lifestyles and emergence of pathogens.</title>
        <authorList>
            <person name="Haridas S."/>
            <person name="Albert R."/>
            <person name="Binder M."/>
            <person name="Bloem J."/>
            <person name="Labutti K."/>
            <person name="Salamov A."/>
            <person name="Andreopoulos B."/>
            <person name="Baker S."/>
            <person name="Barry K."/>
            <person name="Bills G."/>
            <person name="Bluhm B."/>
            <person name="Cannon C."/>
            <person name="Castanera R."/>
            <person name="Culley D."/>
            <person name="Daum C."/>
            <person name="Ezra D."/>
            <person name="Gonzalez J."/>
            <person name="Henrissat B."/>
            <person name="Kuo A."/>
            <person name="Liang C."/>
            <person name="Lipzen A."/>
            <person name="Lutzoni F."/>
            <person name="Magnuson J."/>
            <person name="Mondo S."/>
            <person name="Nolan M."/>
            <person name="Ohm R."/>
            <person name="Pangilinan J."/>
            <person name="Park H.-J."/>
            <person name="Ramirez L."/>
            <person name="Alfaro M."/>
            <person name="Sun H."/>
            <person name="Tritt A."/>
            <person name="Yoshinaga Y."/>
            <person name="Zwiers L.-H."/>
            <person name="Turgeon B."/>
            <person name="Goodwin S."/>
            <person name="Spatafora J."/>
            <person name="Crous P."/>
            <person name="Grigoriev I."/>
        </authorList>
    </citation>
    <scope>NUCLEOTIDE SEQUENCE</scope>
    <source>
        <strain evidence="8">CBS 269.34</strain>
    </source>
</reference>
<keyword evidence="6" id="KW-0732">Signal</keyword>